<keyword evidence="6" id="KW-0732">Signal</keyword>
<dbReference type="PANTHER" id="PTHR10516:SF443">
    <property type="entry name" value="FK506-BINDING PROTEIN 59-RELATED"/>
    <property type="match status" value="1"/>
</dbReference>
<evidence type="ECO:0000256" key="3">
    <source>
        <dbReference type="ARBA" id="ARBA00023110"/>
    </source>
</evidence>
<dbReference type="PANTHER" id="PTHR10516">
    <property type="entry name" value="PEPTIDYL-PROLYL CIS-TRANS ISOMERASE"/>
    <property type="match status" value="1"/>
</dbReference>
<dbReference type="KEGG" id="cvn:111121169"/>
<feature type="domain" description="PPIase FKBP-type" evidence="7">
    <location>
        <begin position="37"/>
        <end position="127"/>
    </location>
</feature>
<proteinExistence type="predicted"/>
<dbReference type="RefSeq" id="XP_022318028.1">
    <property type="nucleotide sequence ID" value="XM_022462320.1"/>
</dbReference>
<evidence type="ECO:0000313" key="9">
    <source>
        <dbReference type="RefSeq" id="XP_022318028.1"/>
    </source>
</evidence>
<dbReference type="Proteomes" id="UP000694844">
    <property type="component" value="Chromosome 2"/>
</dbReference>
<dbReference type="EC" id="5.2.1.8" evidence="2 5"/>
<dbReference type="GO" id="GO:0003755">
    <property type="term" value="F:peptidyl-prolyl cis-trans isomerase activity"/>
    <property type="evidence" value="ECO:0007669"/>
    <property type="project" value="UniProtKB-KW"/>
</dbReference>
<evidence type="ECO:0000313" key="8">
    <source>
        <dbReference type="Proteomes" id="UP000694844"/>
    </source>
</evidence>
<dbReference type="InterPro" id="IPR050689">
    <property type="entry name" value="FKBP-type_PPIase"/>
</dbReference>
<dbReference type="Pfam" id="PF00254">
    <property type="entry name" value="FKBP_C"/>
    <property type="match status" value="1"/>
</dbReference>
<feature type="chain" id="PRO_5034528437" description="peptidylprolyl isomerase" evidence="6">
    <location>
        <begin position="19"/>
        <end position="351"/>
    </location>
</feature>
<organism evidence="8 9">
    <name type="scientific">Crassostrea virginica</name>
    <name type="common">Eastern oyster</name>
    <dbReference type="NCBI Taxonomy" id="6565"/>
    <lineage>
        <taxon>Eukaryota</taxon>
        <taxon>Metazoa</taxon>
        <taxon>Spiralia</taxon>
        <taxon>Lophotrochozoa</taxon>
        <taxon>Mollusca</taxon>
        <taxon>Bivalvia</taxon>
        <taxon>Autobranchia</taxon>
        <taxon>Pteriomorphia</taxon>
        <taxon>Ostreida</taxon>
        <taxon>Ostreoidea</taxon>
        <taxon>Ostreidae</taxon>
        <taxon>Crassostrea</taxon>
    </lineage>
</organism>
<keyword evidence="8" id="KW-1185">Reference proteome</keyword>
<dbReference type="AlphaFoldDB" id="A0A8B8CQB8"/>
<name>A0A8B8CQB8_CRAVI</name>
<evidence type="ECO:0000256" key="2">
    <source>
        <dbReference type="ARBA" id="ARBA00013194"/>
    </source>
</evidence>
<protein>
    <recommendedName>
        <fullName evidence="2 5">peptidylprolyl isomerase</fullName>
        <ecNumber evidence="2 5">5.2.1.8</ecNumber>
    </recommendedName>
</protein>
<keyword evidence="4 5" id="KW-0413">Isomerase</keyword>
<dbReference type="OrthoDB" id="6091201at2759"/>
<dbReference type="Gene3D" id="3.10.50.40">
    <property type="match status" value="1"/>
</dbReference>
<evidence type="ECO:0000256" key="5">
    <source>
        <dbReference type="PROSITE-ProRule" id="PRU00277"/>
    </source>
</evidence>
<keyword evidence="3 5" id="KW-0697">Rotamase</keyword>
<comment type="catalytic activity">
    <reaction evidence="1 5">
        <text>[protein]-peptidylproline (omega=180) = [protein]-peptidylproline (omega=0)</text>
        <dbReference type="Rhea" id="RHEA:16237"/>
        <dbReference type="Rhea" id="RHEA-COMP:10747"/>
        <dbReference type="Rhea" id="RHEA-COMP:10748"/>
        <dbReference type="ChEBI" id="CHEBI:83833"/>
        <dbReference type="ChEBI" id="CHEBI:83834"/>
        <dbReference type="EC" id="5.2.1.8"/>
    </reaction>
</comment>
<sequence>MEFSFLIFLVVLFGLNECRVEIRTTKVGDDKTIPKDGDTVSVHYTGRLTDSRIFDTSRGRTPFDFVVGQGSVINGWDVMVRYMSKGQKARVIITYDDAYGDTGIPQSNPPIPPFATLIFDVEIVDVKKPAGQGQANALIQNNAPATQQLQGNVQATQTAGQTAVSGQIGGQIGQTALNFPAQATGAGLMGQTGGIQTGMVGTRFGTQAANPLTTQQQTQLFNQANLIQQLNAASAAGGVQQQPQQQFIAQPGSQTFNALNSLQAQQQQQQQFLAAQTPQQQFAAQPIMQQQPQFAQTVGVQQQQASQQIGMGVGQPRGMGLPAANTNFMSQVGQPGLGIGAGNTQLTGASG</sequence>
<evidence type="ECO:0000256" key="6">
    <source>
        <dbReference type="SAM" id="SignalP"/>
    </source>
</evidence>
<reference evidence="9" key="1">
    <citation type="submission" date="2025-08" db="UniProtKB">
        <authorList>
            <consortium name="RefSeq"/>
        </authorList>
    </citation>
    <scope>IDENTIFICATION</scope>
    <source>
        <tissue evidence="9">Whole sample</tissue>
    </source>
</reference>
<dbReference type="GeneID" id="111121169"/>
<evidence type="ECO:0000256" key="4">
    <source>
        <dbReference type="ARBA" id="ARBA00023235"/>
    </source>
</evidence>
<gene>
    <name evidence="9" type="primary">LOC111121169</name>
</gene>
<feature type="signal peptide" evidence="6">
    <location>
        <begin position="1"/>
        <end position="18"/>
    </location>
</feature>
<accession>A0A8B8CQB8</accession>
<dbReference type="InterPro" id="IPR001179">
    <property type="entry name" value="PPIase_FKBP_dom"/>
</dbReference>
<dbReference type="SUPFAM" id="SSF54534">
    <property type="entry name" value="FKBP-like"/>
    <property type="match status" value="1"/>
</dbReference>
<evidence type="ECO:0000256" key="1">
    <source>
        <dbReference type="ARBA" id="ARBA00000971"/>
    </source>
</evidence>
<dbReference type="InterPro" id="IPR046357">
    <property type="entry name" value="PPIase_dom_sf"/>
</dbReference>
<dbReference type="PROSITE" id="PS50059">
    <property type="entry name" value="FKBP_PPIASE"/>
    <property type="match status" value="1"/>
</dbReference>
<evidence type="ECO:0000259" key="7">
    <source>
        <dbReference type="PROSITE" id="PS50059"/>
    </source>
</evidence>
<dbReference type="GO" id="GO:0005737">
    <property type="term" value="C:cytoplasm"/>
    <property type="evidence" value="ECO:0007669"/>
    <property type="project" value="TreeGrafter"/>
</dbReference>